<keyword evidence="1" id="KW-0732">Signal</keyword>
<proteinExistence type="predicted"/>
<protein>
    <submittedName>
        <fullName evidence="2">Uncharacterized protein</fullName>
    </submittedName>
</protein>
<gene>
    <name evidence="2" type="ORF">ACFP1M_10070</name>
</gene>
<dbReference type="Proteomes" id="UP001596258">
    <property type="component" value="Unassembled WGS sequence"/>
</dbReference>
<reference evidence="3" key="1">
    <citation type="journal article" date="2019" name="Int. J. Syst. Evol. Microbiol.">
        <title>The Global Catalogue of Microorganisms (GCM) 10K type strain sequencing project: providing services to taxonomists for standard genome sequencing and annotation.</title>
        <authorList>
            <consortium name="The Broad Institute Genomics Platform"/>
            <consortium name="The Broad Institute Genome Sequencing Center for Infectious Disease"/>
            <person name="Wu L."/>
            <person name="Ma J."/>
        </authorList>
    </citation>
    <scope>NUCLEOTIDE SEQUENCE [LARGE SCALE GENOMIC DNA]</scope>
    <source>
        <strain evidence="3">CCM 8893</strain>
    </source>
</reference>
<dbReference type="EMBL" id="JBHSSO010000068">
    <property type="protein sequence ID" value="MFC6290516.1"/>
    <property type="molecule type" value="Genomic_DNA"/>
</dbReference>
<evidence type="ECO:0000256" key="1">
    <source>
        <dbReference type="SAM" id="SignalP"/>
    </source>
</evidence>
<organism evidence="2 3">
    <name type="scientific">Levilactobacillus angrenensis</name>
    <dbReference type="NCBI Taxonomy" id="2486020"/>
    <lineage>
        <taxon>Bacteria</taxon>
        <taxon>Bacillati</taxon>
        <taxon>Bacillota</taxon>
        <taxon>Bacilli</taxon>
        <taxon>Lactobacillales</taxon>
        <taxon>Lactobacillaceae</taxon>
        <taxon>Levilactobacillus</taxon>
    </lineage>
</organism>
<sequence>MLNRKVWMTFAVAALSLGAGVFLTQPQPVVAQGVTAQIPQAYRGHWRLAHCNWYLAKGTKLTIGARSFKSKFGTYQGDQLGVDIAPQAIGVFQAANGMQVSPENTLQLTHYQQHVALKWTYNTGVAYYIK</sequence>
<name>A0ABW1UCV3_9LACO</name>
<evidence type="ECO:0000313" key="3">
    <source>
        <dbReference type="Proteomes" id="UP001596258"/>
    </source>
</evidence>
<feature type="chain" id="PRO_5047382786" evidence="1">
    <location>
        <begin position="32"/>
        <end position="130"/>
    </location>
</feature>
<evidence type="ECO:0000313" key="2">
    <source>
        <dbReference type="EMBL" id="MFC6290516.1"/>
    </source>
</evidence>
<keyword evidence="3" id="KW-1185">Reference proteome</keyword>
<comment type="caution">
    <text evidence="2">The sequence shown here is derived from an EMBL/GenBank/DDBJ whole genome shotgun (WGS) entry which is preliminary data.</text>
</comment>
<accession>A0ABW1UCV3</accession>
<feature type="signal peptide" evidence="1">
    <location>
        <begin position="1"/>
        <end position="31"/>
    </location>
</feature>
<dbReference type="RefSeq" id="WP_125576150.1">
    <property type="nucleotide sequence ID" value="NZ_JBHSSO010000068.1"/>
</dbReference>